<sequence length="165" mass="17879">MSARQAAALIGDGMVVGASGFARSGDSKAVLAALAEKDARDHTRITLMTGASLGNSAIFAQQARKVIIEINEAVPVGIHGIHDVFLPEDPTGRALYYLRGLDPRQKAQAILRNCVHPDYYDDLSGYFLRACRRGVHTPHLLEEAFRLHANLAATGSMKTRILQSI</sequence>
<evidence type="ECO:0008006" key="3">
    <source>
        <dbReference type="Google" id="ProtNLM"/>
    </source>
</evidence>
<evidence type="ECO:0000313" key="2">
    <source>
        <dbReference type="Proteomes" id="UP000632339"/>
    </source>
</evidence>
<dbReference type="EMBL" id="BMLI01000002">
    <property type="protein sequence ID" value="GGN07035.1"/>
    <property type="molecule type" value="Genomic_DNA"/>
</dbReference>
<dbReference type="Pfam" id="PF01144">
    <property type="entry name" value="CoA_trans"/>
    <property type="match status" value="1"/>
</dbReference>
<dbReference type="InterPro" id="IPR046433">
    <property type="entry name" value="ActCoA_hydro"/>
</dbReference>
<gene>
    <name evidence="1" type="ORF">GCM10010967_48070</name>
</gene>
<evidence type="ECO:0000313" key="1">
    <source>
        <dbReference type="EMBL" id="GGN07035.1"/>
    </source>
</evidence>
<proteinExistence type="predicted"/>
<dbReference type="SUPFAM" id="SSF100950">
    <property type="entry name" value="NagB/RpiA/CoA transferase-like"/>
    <property type="match status" value="1"/>
</dbReference>
<accession>A0ABQ2IDY6</accession>
<dbReference type="PANTHER" id="PTHR43609">
    <property type="entry name" value="ACETYL-COA HYDROLASE"/>
    <property type="match status" value="1"/>
</dbReference>
<dbReference type="Gene3D" id="3.40.1080.10">
    <property type="entry name" value="Glutaconate Coenzyme A-transferase"/>
    <property type="match status" value="1"/>
</dbReference>
<keyword evidence="2" id="KW-1185">Reference proteome</keyword>
<dbReference type="InterPro" id="IPR004165">
    <property type="entry name" value="CoA_trans_fam_I"/>
</dbReference>
<name>A0ABQ2IDY6_9BACT</name>
<dbReference type="Proteomes" id="UP000632339">
    <property type="component" value="Unassembled WGS sequence"/>
</dbReference>
<organism evidence="1 2">
    <name type="scientific">Dyadobacter beijingensis</name>
    <dbReference type="NCBI Taxonomy" id="365489"/>
    <lineage>
        <taxon>Bacteria</taxon>
        <taxon>Pseudomonadati</taxon>
        <taxon>Bacteroidota</taxon>
        <taxon>Cytophagia</taxon>
        <taxon>Cytophagales</taxon>
        <taxon>Spirosomataceae</taxon>
        <taxon>Dyadobacter</taxon>
    </lineage>
</organism>
<dbReference type="InterPro" id="IPR037171">
    <property type="entry name" value="NagB/RpiA_transferase-like"/>
</dbReference>
<protein>
    <recommendedName>
        <fullName evidence="3">Acetyl-CoA hydrolase/transferase C-terminal domain-containing protein</fullName>
    </recommendedName>
</protein>
<comment type="caution">
    <text evidence="1">The sequence shown here is derived from an EMBL/GenBank/DDBJ whole genome shotgun (WGS) entry which is preliminary data.</text>
</comment>
<dbReference type="PANTHER" id="PTHR43609:SF1">
    <property type="entry name" value="ACETYL-COA HYDROLASE"/>
    <property type="match status" value="1"/>
</dbReference>
<reference evidence="2" key="1">
    <citation type="journal article" date="2019" name="Int. J. Syst. Evol. Microbiol.">
        <title>The Global Catalogue of Microorganisms (GCM) 10K type strain sequencing project: providing services to taxonomists for standard genome sequencing and annotation.</title>
        <authorList>
            <consortium name="The Broad Institute Genomics Platform"/>
            <consortium name="The Broad Institute Genome Sequencing Center for Infectious Disease"/>
            <person name="Wu L."/>
            <person name="Ma J."/>
        </authorList>
    </citation>
    <scope>NUCLEOTIDE SEQUENCE [LARGE SCALE GENOMIC DNA]</scope>
    <source>
        <strain evidence="2">CGMCC 1.6375</strain>
    </source>
</reference>